<dbReference type="PANTHER" id="PTHR35848">
    <property type="entry name" value="OXALATE-BINDING PROTEIN"/>
    <property type="match status" value="1"/>
</dbReference>
<reference evidence="4" key="2">
    <citation type="submission" date="2023-01" db="EMBL/GenBank/DDBJ databases">
        <title>Human gut microbiome strain richness.</title>
        <authorList>
            <person name="Chen-Liaw A."/>
        </authorList>
    </citation>
    <scope>NUCLEOTIDE SEQUENCE</scope>
    <source>
        <strain evidence="4">B1_m1001713B170214d0_201011</strain>
    </source>
</reference>
<organism evidence="4 5">
    <name type="scientific">Clostridium symbiosum</name>
    <name type="common">Bacteroides symbiosus</name>
    <dbReference type="NCBI Taxonomy" id="1512"/>
    <lineage>
        <taxon>Bacteria</taxon>
        <taxon>Bacillati</taxon>
        <taxon>Bacillota</taxon>
        <taxon>Clostridia</taxon>
        <taxon>Lachnospirales</taxon>
        <taxon>Lachnospiraceae</taxon>
        <taxon>Otoolea</taxon>
    </lineage>
</organism>
<proteinExistence type="predicted"/>
<protein>
    <submittedName>
        <fullName evidence="4">Cupin domain-containing protein</fullName>
    </submittedName>
</protein>
<dbReference type="EMBL" id="JAINVB010000001">
    <property type="protein sequence ID" value="MCK0086435.1"/>
    <property type="molecule type" value="Genomic_DNA"/>
</dbReference>
<comment type="caution">
    <text evidence="4">The sequence shown here is derived from an EMBL/GenBank/DDBJ whole genome shotgun (WGS) entry which is preliminary data.</text>
</comment>
<dbReference type="InterPro" id="IPR011051">
    <property type="entry name" value="RmlC_Cupin_sf"/>
</dbReference>
<dbReference type="CDD" id="cd02221">
    <property type="entry name" value="cupin_TM1287-like"/>
    <property type="match status" value="1"/>
</dbReference>
<dbReference type="Proteomes" id="UP001203136">
    <property type="component" value="Unassembled WGS sequence"/>
</dbReference>
<dbReference type="GO" id="GO:0046872">
    <property type="term" value="F:metal ion binding"/>
    <property type="evidence" value="ECO:0007669"/>
    <property type="project" value="UniProtKB-KW"/>
</dbReference>
<name>A0AAW6B0H9_CLOSY</name>
<dbReference type="Gene3D" id="2.60.120.10">
    <property type="entry name" value="Jelly Rolls"/>
    <property type="match status" value="1"/>
</dbReference>
<evidence type="ECO:0000259" key="2">
    <source>
        <dbReference type="Pfam" id="PF07883"/>
    </source>
</evidence>
<dbReference type="GeneID" id="57970379"/>
<dbReference type="EMBL" id="JAQLGM010000098">
    <property type="protein sequence ID" value="MDB2002858.1"/>
    <property type="molecule type" value="Genomic_DNA"/>
</dbReference>
<evidence type="ECO:0000256" key="1">
    <source>
        <dbReference type="ARBA" id="ARBA00022723"/>
    </source>
</evidence>
<reference evidence="3" key="1">
    <citation type="journal article" date="2022" name="Cell Host Microbe">
        <title>Colonization of the live biotherapeutic product VE303 and modulation of the microbiota and metabolites in healthy volunteers.</title>
        <authorList>
            <person name="Dsouza M."/>
            <person name="Menon R."/>
            <person name="Crossette E."/>
            <person name="Bhattarai S.K."/>
            <person name="Schneider J."/>
            <person name="Kim Y.G."/>
            <person name="Reddy S."/>
            <person name="Caballero S."/>
            <person name="Felix C."/>
            <person name="Cornacchione L."/>
            <person name="Hendrickson J."/>
            <person name="Watson A.R."/>
            <person name="Minot S.S."/>
            <person name="Greenfield N."/>
            <person name="Schopf L."/>
            <person name="Szabady R."/>
            <person name="Patarroyo J."/>
            <person name="Smith W."/>
            <person name="Harrison P."/>
            <person name="Kuijper E.J."/>
            <person name="Kelly C.P."/>
            <person name="Olle B."/>
            <person name="Bobilev D."/>
            <person name="Silber J.L."/>
            <person name="Bucci V."/>
            <person name="Roberts B."/>
            <person name="Faith J."/>
            <person name="Norman J.M."/>
        </authorList>
    </citation>
    <scope>NUCLEOTIDE SEQUENCE</scope>
    <source>
        <strain evidence="3">VE303-04</strain>
    </source>
</reference>
<dbReference type="Pfam" id="PF07883">
    <property type="entry name" value="Cupin_2"/>
    <property type="match status" value="1"/>
</dbReference>
<dbReference type="PANTHER" id="PTHR35848:SF6">
    <property type="entry name" value="CUPIN TYPE-2 DOMAIN-CONTAINING PROTEIN"/>
    <property type="match status" value="1"/>
</dbReference>
<keyword evidence="1" id="KW-0479">Metal-binding</keyword>
<dbReference type="InterPro" id="IPR013096">
    <property type="entry name" value="Cupin_2"/>
</dbReference>
<feature type="domain" description="Cupin type-2" evidence="2">
    <location>
        <begin position="36"/>
        <end position="103"/>
    </location>
</feature>
<dbReference type="InterPro" id="IPR014710">
    <property type="entry name" value="RmlC-like_jellyroll"/>
</dbReference>
<evidence type="ECO:0000313" key="5">
    <source>
        <dbReference type="Proteomes" id="UP001300871"/>
    </source>
</evidence>
<evidence type="ECO:0000313" key="4">
    <source>
        <dbReference type="EMBL" id="MDB2002858.1"/>
    </source>
</evidence>
<sequence>MESVIRKNASGGKGEISVKYILNEEEMNGKGKMFSEVTIAPGCSLGYHEHVGNSETYYIIRGEGEYNDNGTIRTVVPGDRTFTPSGFSHGMANNGDTDLVFMALIIYD</sequence>
<dbReference type="RefSeq" id="WP_003498548.1">
    <property type="nucleotide sequence ID" value="NZ_BAABZD010000018.1"/>
</dbReference>
<dbReference type="AlphaFoldDB" id="A0AAW6B0H9"/>
<evidence type="ECO:0000313" key="3">
    <source>
        <dbReference type="EMBL" id="MCK0086435.1"/>
    </source>
</evidence>
<dbReference type="SUPFAM" id="SSF51182">
    <property type="entry name" value="RmlC-like cupins"/>
    <property type="match status" value="1"/>
</dbReference>
<dbReference type="InterPro" id="IPR051610">
    <property type="entry name" value="GPI/OXD"/>
</dbReference>
<gene>
    <name evidence="3" type="ORF">K5I21_11250</name>
    <name evidence="4" type="ORF">PM006_21870</name>
</gene>
<dbReference type="Proteomes" id="UP001300871">
    <property type="component" value="Unassembled WGS sequence"/>
</dbReference>
<accession>A0AAW6B0H9</accession>